<dbReference type="GO" id="GO:0030198">
    <property type="term" value="P:extracellular matrix organization"/>
    <property type="evidence" value="ECO:0007669"/>
    <property type="project" value="TreeGrafter"/>
</dbReference>
<dbReference type="InterPro" id="IPR036383">
    <property type="entry name" value="TSP1_rpt_sf"/>
</dbReference>
<dbReference type="GO" id="GO:0006508">
    <property type="term" value="P:proteolysis"/>
    <property type="evidence" value="ECO:0007669"/>
    <property type="project" value="TreeGrafter"/>
</dbReference>
<dbReference type="FunFam" id="2.20.100.10:FF:000005">
    <property type="entry name" value="ADAM metallopeptidase with thrombospondin type 1 motif 9"/>
    <property type="match status" value="2"/>
</dbReference>
<dbReference type="EMBL" id="UYWY01006681">
    <property type="protein sequence ID" value="VDM29943.1"/>
    <property type="molecule type" value="Genomic_DNA"/>
</dbReference>
<proteinExistence type="predicted"/>
<reference evidence="5 6" key="2">
    <citation type="submission" date="2018-11" db="EMBL/GenBank/DDBJ databases">
        <authorList>
            <consortium name="Pathogen Informatics"/>
        </authorList>
    </citation>
    <scope>NUCLEOTIDE SEQUENCE [LARGE SCALE GENOMIC DNA]</scope>
</reference>
<dbReference type="PANTHER" id="PTHR13723:SF278">
    <property type="entry name" value="ADAM METALLOPEPTIDASE WITH THROMBOSPONDIN TYPE 1 MOTIF A, ISOFORM B"/>
    <property type="match status" value="1"/>
</dbReference>
<accession>A0A183U6V6</accession>
<dbReference type="InterPro" id="IPR050439">
    <property type="entry name" value="ADAMTS_ADAMTS-like"/>
</dbReference>
<dbReference type="SMART" id="SM00209">
    <property type="entry name" value="TSP1"/>
    <property type="match status" value="3"/>
</dbReference>
<dbReference type="WBParaSite" id="TCNE_0000422601-mRNA-1">
    <property type="protein sequence ID" value="TCNE_0000422601-mRNA-1"/>
    <property type="gene ID" value="TCNE_0000422601"/>
</dbReference>
<gene>
    <name evidence="5" type="ORF">TCNE_LOCUS4226</name>
</gene>
<keyword evidence="2" id="KW-0964">Secreted</keyword>
<keyword evidence="3" id="KW-0732">Signal</keyword>
<evidence type="ECO:0000313" key="6">
    <source>
        <dbReference type="Proteomes" id="UP000050794"/>
    </source>
</evidence>
<dbReference type="GO" id="GO:0009653">
    <property type="term" value="P:anatomical structure morphogenesis"/>
    <property type="evidence" value="ECO:0007669"/>
    <property type="project" value="UniProtKB-ARBA"/>
</dbReference>
<evidence type="ECO:0000256" key="2">
    <source>
        <dbReference type="ARBA" id="ARBA00022525"/>
    </source>
</evidence>
<dbReference type="AlphaFoldDB" id="A0A183U6V6"/>
<dbReference type="SUPFAM" id="SSF82895">
    <property type="entry name" value="TSP-1 type 1 repeat"/>
    <property type="match status" value="3"/>
</dbReference>
<reference evidence="7" key="1">
    <citation type="submission" date="2016-06" db="UniProtKB">
        <authorList>
            <consortium name="WormBaseParasite"/>
        </authorList>
    </citation>
    <scope>IDENTIFICATION</scope>
</reference>
<name>A0A183U6V6_TOXCA</name>
<dbReference type="GO" id="GO:0031012">
    <property type="term" value="C:extracellular matrix"/>
    <property type="evidence" value="ECO:0007669"/>
    <property type="project" value="TreeGrafter"/>
</dbReference>
<sequence length="242" mass="27388">MACAVWETMPWTQCSVSCGIGRQSRTVQCVRGSSRTVVNEIECDRSTRPKTEKICERDNCESLLRNTIDITTSPHDQPKIRWAIGPWSDCSRTCGNGTQRRLVVCRDHIRDLSDVYCQHLEHVESVRQCMIKPCAEWTVGPWKPCSATCGIHATSERRVSCESLDSSDQPMRETDCDLSARPQSIRSCGLPACPMGEPPLGKWLTGDWDNVSYFIHNNTVQAVHIFALTIALCILFEMKRFY</sequence>
<dbReference type="InterPro" id="IPR000884">
    <property type="entry name" value="TSP1_rpt"/>
</dbReference>
<dbReference type="GO" id="GO:0004222">
    <property type="term" value="F:metalloendopeptidase activity"/>
    <property type="evidence" value="ECO:0007669"/>
    <property type="project" value="TreeGrafter"/>
</dbReference>
<dbReference type="GO" id="GO:0005576">
    <property type="term" value="C:extracellular region"/>
    <property type="evidence" value="ECO:0007669"/>
    <property type="project" value="UniProtKB-SubCell"/>
</dbReference>
<evidence type="ECO:0000313" key="7">
    <source>
        <dbReference type="WBParaSite" id="TCNE_0000422601-mRNA-1"/>
    </source>
</evidence>
<dbReference type="Pfam" id="PF19030">
    <property type="entry name" value="TSP1_ADAMTS"/>
    <property type="match status" value="3"/>
</dbReference>
<dbReference type="Proteomes" id="UP000050794">
    <property type="component" value="Unassembled WGS sequence"/>
</dbReference>
<dbReference type="PANTHER" id="PTHR13723">
    <property type="entry name" value="ADAMTS A DISINTEGRIN AND METALLOPROTEASE WITH THROMBOSPONDIN MOTIFS PROTEASE"/>
    <property type="match status" value="1"/>
</dbReference>
<protein>
    <submittedName>
        <fullName evidence="7">Thrombospondin type-1 domain-containing protein 7A</fullName>
    </submittedName>
</protein>
<evidence type="ECO:0000256" key="3">
    <source>
        <dbReference type="ARBA" id="ARBA00022729"/>
    </source>
</evidence>
<evidence type="ECO:0000256" key="1">
    <source>
        <dbReference type="ARBA" id="ARBA00004613"/>
    </source>
</evidence>
<dbReference type="Gene3D" id="2.20.100.10">
    <property type="entry name" value="Thrombospondin type-1 (TSP1) repeat"/>
    <property type="match status" value="3"/>
</dbReference>
<comment type="subcellular location">
    <subcellularLocation>
        <location evidence="1">Secreted</location>
    </subcellularLocation>
</comment>
<evidence type="ECO:0000313" key="5">
    <source>
        <dbReference type="EMBL" id="VDM29943.1"/>
    </source>
</evidence>
<keyword evidence="6" id="KW-1185">Reference proteome</keyword>
<keyword evidence="4" id="KW-0677">Repeat</keyword>
<evidence type="ECO:0000256" key="4">
    <source>
        <dbReference type="ARBA" id="ARBA00022737"/>
    </source>
</evidence>
<organism evidence="6 7">
    <name type="scientific">Toxocara canis</name>
    <name type="common">Canine roundworm</name>
    <dbReference type="NCBI Taxonomy" id="6265"/>
    <lineage>
        <taxon>Eukaryota</taxon>
        <taxon>Metazoa</taxon>
        <taxon>Ecdysozoa</taxon>
        <taxon>Nematoda</taxon>
        <taxon>Chromadorea</taxon>
        <taxon>Rhabditida</taxon>
        <taxon>Spirurina</taxon>
        <taxon>Ascaridomorpha</taxon>
        <taxon>Ascaridoidea</taxon>
        <taxon>Toxocaridae</taxon>
        <taxon>Toxocara</taxon>
    </lineage>
</organism>
<dbReference type="PROSITE" id="PS50092">
    <property type="entry name" value="TSP1"/>
    <property type="match status" value="3"/>
</dbReference>